<sequence>MRKNKMFVIVVALVMCLGLLVAQLSQGSEIKNSSSGKKEEGTPVEQHTPPDAVVTINGNIKHQSIDNFGASDAWSMDPIGKEWTEENKNKVADLLFSKEKGIGLSAWRFNIGAGSSETDKDRIPDPWRRAEAFKMSENGSYDWSKQAGQQWFLQAAADRGVDTLIAFVNSPPVWMTKNGHAQPEPQSGSTNLKQNYEKPFAGFLIDVLTHFKKQGLEFDYISPINEPTWDWNNAWQEANRYNNDDLKRVILELYRQLGHSELKAKISAPDGVEITSLLDDKYYKQFAGSGTYSSGANKLGTGKYREYIKDLLGDPELKQAVGNKIASHSYWSDYSKPGDDRLVKLRQILHDNLVHYDPDAKYWVTEYCILGDYGPGRDLGIEPALQVAKTIHFDLVEANASAWQWWTAVSKVDYKDGLIYTDYNEVGDEQNILTSKILWALGNYSKFVRPGAERIELTGLSRDSNSTLLGSAYIHDADQTVTGVFVNNSYRDKRVNVSFKNLGLKGKVAVLQSYITNDKFDLARGDDTMLGEGDMFEVVIPAQSVVTLTGTAAAKGGIVLNNDENAKKTMNKEQSAKEAYAGYIFTYFTGESSPNGEQVYFALSEGNNPLRWRELNGGRPVLTSTLGEKGIRDPFLIRSPEGDRFYLIATDLKIYGNWDWGRAQSNGSRSIIVWESNDLLTWSQPRKVEVAPPEAGNTWAPEAFYDKESGEYVVFWASRLFEKGTRSGGDGYQKMMYSKTQDFNTFSEPQVYMDYGYSTIDTTMIAHNGKIHRFTKDEREHGDTSPYGKMVFHEVLDSIFDTNQTLIKEGTGEIKGVEGPTVFKSNTEDKWYLFVDEFRGRGYIPLETHDLNSGEWTVSANYALPKSPRHGTVIPITKSEYEAIAAKFGVSK</sequence>
<dbReference type="GO" id="GO:0016787">
    <property type="term" value="F:hydrolase activity"/>
    <property type="evidence" value="ECO:0007669"/>
    <property type="project" value="UniProtKB-KW"/>
</dbReference>
<dbReference type="RefSeq" id="WP_245251641.1">
    <property type="nucleotide sequence ID" value="NZ_JAGGKG010000025.1"/>
</dbReference>
<dbReference type="Gene3D" id="3.20.20.80">
    <property type="entry name" value="Glycosidases"/>
    <property type="match status" value="1"/>
</dbReference>
<feature type="region of interest" description="Disordered" evidence="1">
    <location>
        <begin position="30"/>
        <end position="50"/>
    </location>
</feature>
<dbReference type="CDD" id="cd08983">
    <property type="entry name" value="GH43_Bt3655-like"/>
    <property type="match status" value="1"/>
</dbReference>
<reference evidence="3 4" key="1">
    <citation type="submission" date="2021-03" db="EMBL/GenBank/DDBJ databases">
        <title>Genomic Encyclopedia of Type Strains, Phase IV (KMG-IV): sequencing the most valuable type-strain genomes for metagenomic binning, comparative biology and taxonomic classification.</title>
        <authorList>
            <person name="Goeker M."/>
        </authorList>
    </citation>
    <scope>NUCLEOTIDE SEQUENCE [LARGE SCALE GENOMIC DNA]</scope>
    <source>
        <strain evidence="3 4">DSM 14349</strain>
    </source>
</reference>
<organism evidence="3 4">
    <name type="scientific">Paenibacillus turicensis</name>
    <dbReference type="NCBI Taxonomy" id="160487"/>
    <lineage>
        <taxon>Bacteria</taxon>
        <taxon>Bacillati</taxon>
        <taxon>Bacillota</taxon>
        <taxon>Bacilli</taxon>
        <taxon>Bacillales</taxon>
        <taxon>Paenibacillaceae</taxon>
        <taxon>Paenibacillus</taxon>
    </lineage>
</organism>
<name>A0ABS4FYE6_9BACL</name>
<dbReference type="InterPro" id="IPR039743">
    <property type="entry name" value="6GAL/EXGAL"/>
</dbReference>
<dbReference type="SUPFAM" id="SSF51445">
    <property type="entry name" value="(Trans)glycosidases"/>
    <property type="match status" value="1"/>
</dbReference>
<dbReference type="EMBL" id="JAGGKG010000025">
    <property type="protein sequence ID" value="MBP1907378.1"/>
    <property type="molecule type" value="Genomic_DNA"/>
</dbReference>
<gene>
    <name evidence="3" type="ORF">J2Z32_004053</name>
</gene>
<dbReference type="PANTHER" id="PTHR42767:SF1">
    <property type="entry name" value="ENDO-BETA-1,6-GALACTANASE-LIKE DOMAIN-CONTAINING PROTEIN"/>
    <property type="match status" value="1"/>
</dbReference>
<dbReference type="SUPFAM" id="SSF75005">
    <property type="entry name" value="Arabinanase/levansucrase/invertase"/>
    <property type="match status" value="1"/>
</dbReference>
<dbReference type="PANTHER" id="PTHR42767">
    <property type="entry name" value="ENDO-BETA-1,6-GALACTANASE"/>
    <property type="match status" value="1"/>
</dbReference>
<proteinExistence type="predicted"/>
<dbReference type="InterPro" id="IPR017853">
    <property type="entry name" value="GH"/>
</dbReference>
<dbReference type="Gene3D" id="2.115.10.20">
    <property type="entry name" value="Glycosyl hydrolase domain, family 43"/>
    <property type="match status" value="1"/>
</dbReference>
<evidence type="ECO:0000256" key="1">
    <source>
        <dbReference type="SAM" id="MobiDB-lite"/>
    </source>
</evidence>
<evidence type="ECO:0000313" key="3">
    <source>
        <dbReference type="EMBL" id="MBP1907378.1"/>
    </source>
</evidence>
<dbReference type="Proteomes" id="UP001519272">
    <property type="component" value="Unassembled WGS sequence"/>
</dbReference>
<dbReference type="InterPro" id="IPR023296">
    <property type="entry name" value="Glyco_hydro_beta-prop_sf"/>
</dbReference>
<protein>
    <submittedName>
        <fullName evidence="3">O-glycosyl hydrolase</fullName>
    </submittedName>
</protein>
<feature type="domain" description="Endo-beta-1,6-galactanase-like" evidence="2">
    <location>
        <begin position="54"/>
        <end position="420"/>
    </location>
</feature>
<keyword evidence="4" id="KW-1185">Reference proteome</keyword>
<evidence type="ECO:0000313" key="4">
    <source>
        <dbReference type="Proteomes" id="UP001519272"/>
    </source>
</evidence>
<dbReference type="Pfam" id="PF14587">
    <property type="entry name" value="Glyco_hydr_30_2"/>
    <property type="match status" value="1"/>
</dbReference>
<accession>A0ABS4FYE6</accession>
<evidence type="ECO:0000259" key="2">
    <source>
        <dbReference type="Pfam" id="PF14587"/>
    </source>
</evidence>
<dbReference type="InterPro" id="IPR039514">
    <property type="entry name" value="6GAL-like"/>
</dbReference>
<comment type="caution">
    <text evidence="3">The sequence shown here is derived from an EMBL/GenBank/DDBJ whole genome shotgun (WGS) entry which is preliminary data.</text>
</comment>
<keyword evidence="3" id="KW-0378">Hydrolase</keyword>